<feature type="domain" description="Aminoglycoside phosphotransferase" evidence="1">
    <location>
        <begin position="19"/>
        <end position="233"/>
    </location>
</feature>
<dbReference type="Proteomes" id="UP000051012">
    <property type="component" value="Unassembled WGS sequence"/>
</dbReference>
<dbReference type="EMBL" id="LJNI01000069">
    <property type="protein sequence ID" value="KPJ72521.1"/>
    <property type="molecule type" value="Genomic_DNA"/>
</dbReference>
<gene>
    <name evidence="2" type="ORF">AMJ52_05985</name>
</gene>
<accession>A0A0S7YEC1</accession>
<organism evidence="2 3">
    <name type="scientific">candidate division TA06 bacterium DG_78</name>
    <dbReference type="NCBI Taxonomy" id="1703772"/>
    <lineage>
        <taxon>Bacteria</taxon>
        <taxon>Bacteria division TA06</taxon>
    </lineage>
</organism>
<proteinExistence type="predicted"/>
<evidence type="ECO:0000313" key="3">
    <source>
        <dbReference type="Proteomes" id="UP000051012"/>
    </source>
</evidence>
<reference evidence="2 3" key="1">
    <citation type="journal article" date="2015" name="Microbiome">
        <title>Genomic resolution of linkages in carbon, nitrogen, and sulfur cycling among widespread estuary sediment bacteria.</title>
        <authorList>
            <person name="Baker B.J."/>
            <person name="Lazar C.S."/>
            <person name="Teske A.P."/>
            <person name="Dick G.J."/>
        </authorList>
    </citation>
    <scope>NUCLEOTIDE SEQUENCE [LARGE SCALE GENOMIC DNA]</scope>
    <source>
        <strain evidence="2">DG_78</strain>
    </source>
</reference>
<dbReference type="Pfam" id="PF01636">
    <property type="entry name" value="APH"/>
    <property type="match status" value="1"/>
</dbReference>
<protein>
    <recommendedName>
        <fullName evidence="1">Aminoglycoside phosphotransferase domain-containing protein</fullName>
    </recommendedName>
</protein>
<dbReference type="Gene3D" id="3.30.200.20">
    <property type="entry name" value="Phosphorylase Kinase, domain 1"/>
    <property type="match status" value="1"/>
</dbReference>
<sequence>MKQRDSKKDYKIIEEITTGGSDRRFFRCRKDKKTYIIIRDKNIEDYVRLQKHLLKKNIGVPRLYRIDRKMNLALMEDLGKNTLYKLVTEKKKDIVPLYQRAIRELLKLQVDGFESVPITVHYDYKHIRWEQEYFKEFFLSQFCNLSNKKLRILDSDFELLAQKFLSVAKPISNFLMHRDYQSQNIHIKRNRIRIIDFQSARIGPPSYDLAALLRDAYVNITKALETRLIQYYLNCAEKKHIVFEKKGFSETYRLAGLQRNMQALGAFANLSLNKYKTRFKQYIPHGLVLLKSGLKNSEFKKLYHIIARINYRNAL</sequence>
<evidence type="ECO:0000259" key="1">
    <source>
        <dbReference type="Pfam" id="PF01636"/>
    </source>
</evidence>
<comment type="caution">
    <text evidence="2">The sequence shown here is derived from an EMBL/GenBank/DDBJ whole genome shotgun (WGS) entry which is preliminary data.</text>
</comment>
<evidence type="ECO:0000313" key="2">
    <source>
        <dbReference type="EMBL" id="KPJ72521.1"/>
    </source>
</evidence>
<dbReference type="Gene3D" id="3.90.1200.10">
    <property type="match status" value="1"/>
</dbReference>
<name>A0A0S7YEC1_UNCT6</name>
<dbReference type="SUPFAM" id="SSF56112">
    <property type="entry name" value="Protein kinase-like (PK-like)"/>
    <property type="match status" value="1"/>
</dbReference>
<dbReference type="AlphaFoldDB" id="A0A0S7YEC1"/>
<dbReference type="InterPro" id="IPR002575">
    <property type="entry name" value="Aminoglycoside_PTrfase"/>
</dbReference>
<dbReference type="InterPro" id="IPR011009">
    <property type="entry name" value="Kinase-like_dom_sf"/>
</dbReference>